<dbReference type="Pfam" id="PF08648">
    <property type="entry name" value="SNRNP27"/>
    <property type="match status" value="1"/>
</dbReference>
<gene>
    <name evidence="2" type="ORF">DME_LOCUS10208</name>
</gene>
<protein>
    <recommendedName>
        <fullName evidence="1">U4/U6.U5 small nuclear ribonucleoprotein 27kDa protein domain-containing protein</fullName>
    </recommendedName>
</protein>
<dbReference type="InterPro" id="IPR013957">
    <property type="entry name" value="SNRNP27"/>
</dbReference>
<dbReference type="GO" id="GO:0008380">
    <property type="term" value="P:RNA splicing"/>
    <property type="evidence" value="ECO:0007669"/>
    <property type="project" value="InterPro"/>
</dbReference>
<name>A0A3P7Q1H5_DRAME</name>
<sequence length="66" mass="7774">MKCEIANFSDNLFISKQKLCRFLLLTLTSKSDDGFSKFSVLTNKPRRYHQYMNRNGGFNRPFDYVA</sequence>
<dbReference type="OrthoDB" id="21368at2759"/>
<evidence type="ECO:0000259" key="1">
    <source>
        <dbReference type="Pfam" id="PF08648"/>
    </source>
</evidence>
<organism evidence="2 3">
    <name type="scientific">Dracunculus medinensis</name>
    <name type="common">Guinea worm</name>
    <dbReference type="NCBI Taxonomy" id="318479"/>
    <lineage>
        <taxon>Eukaryota</taxon>
        <taxon>Metazoa</taxon>
        <taxon>Ecdysozoa</taxon>
        <taxon>Nematoda</taxon>
        <taxon>Chromadorea</taxon>
        <taxon>Rhabditida</taxon>
        <taxon>Spirurina</taxon>
        <taxon>Dracunculoidea</taxon>
        <taxon>Dracunculidae</taxon>
        <taxon>Dracunculus</taxon>
    </lineage>
</organism>
<dbReference type="Proteomes" id="UP000274756">
    <property type="component" value="Unassembled WGS sequence"/>
</dbReference>
<keyword evidence="3" id="KW-1185">Reference proteome</keyword>
<dbReference type="EMBL" id="UYYG01001206">
    <property type="protein sequence ID" value="VDN60235.1"/>
    <property type="molecule type" value="Genomic_DNA"/>
</dbReference>
<reference evidence="2 3" key="1">
    <citation type="submission" date="2018-11" db="EMBL/GenBank/DDBJ databases">
        <authorList>
            <consortium name="Pathogen Informatics"/>
        </authorList>
    </citation>
    <scope>NUCLEOTIDE SEQUENCE [LARGE SCALE GENOMIC DNA]</scope>
</reference>
<accession>A0A3P7Q1H5</accession>
<feature type="domain" description="U4/U6.U5 small nuclear ribonucleoprotein 27kDa protein" evidence="1">
    <location>
        <begin position="33"/>
        <end position="64"/>
    </location>
</feature>
<proteinExistence type="predicted"/>
<dbReference type="AlphaFoldDB" id="A0A3P7Q1H5"/>
<evidence type="ECO:0000313" key="3">
    <source>
        <dbReference type="Proteomes" id="UP000274756"/>
    </source>
</evidence>
<evidence type="ECO:0000313" key="2">
    <source>
        <dbReference type="EMBL" id="VDN60235.1"/>
    </source>
</evidence>